<geneLocation type="plasmid" evidence="2 3">
    <name>pSchITTGS70b</name>
</geneLocation>
<dbReference type="InterPro" id="IPR043130">
    <property type="entry name" value="CDP-OH_PTrfase_TM_dom"/>
</dbReference>
<organism evidence="2 3">
    <name type="scientific">Sinorhizobium chiapasense</name>
    <dbReference type="NCBI Taxonomy" id="501572"/>
    <lineage>
        <taxon>Bacteria</taxon>
        <taxon>Pseudomonadati</taxon>
        <taxon>Pseudomonadota</taxon>
        <taxon>Alphaproteobacteria</taxon>
        <taxon>Hyphomicrobiales</taxon>
        <taxon>Rhizobiaceae</taxon>
        <taxon>Sinorhizobium/Ensifer group</taxon>
        <taxon>Sinorhizobium</taxon>
    </lineage>
</organism>
<keyword evidence="1" id="KW-0472">Membrane</keyword>
<proteinExistence type="predicted"/>
<feature type="transmembrane region" description="Helical" evidence="1">
    <location>
        <begin position="9"/>
        <end position="28"/>
    </location>
</feature>
<dbReference type="Gene3D" id="1.20.120.1760">
    <property type="match status" value="1"/>
</dbReference>
<evidence type="ECO:0000256" key="1">
    <source>
        <dbReference type="SAM" id="Phobius"/>
    </source>
</evidence>
<protein>
    <submittedName>
        <fullName evidence="2">CDP-alcohol phosphatidyltransferase family protein</fullName>
    </submittedName>
</protein>
<gene>
    <name evidence="2" type="ORF">RB548_22560</name>
</gene>
<name>A0ABZ2BJ24_9HYPH</name>
<keyword evidence="3" id="KW-1185">Reference proteome</keyword>
<dbReference type="Proteomes" id="UP001432360">
    <property type="component" value="Plasmid pSchITTGS70b"/>
</dbReference>
<dbReference type="Pfam" id="PF01066">
    <property type="entry name" value="CDP-OH_P_transf"/>
    <property type="match status" value="1"/>
</dbReference>
<feature type="transmembrane region" description="Helical" evidence="1">
    <location>
        <begin position="34"/>
        <end position="57"/>
    </location>
</feature>
<dbReference type="RefSeq" id="WP_331375270.1">
    <property type="nucleotide sequence ID" value="NZ_CP133150.1"/>
</dbReference>
<feature type="transmembrane region" description="Helical" evidence="1">
    <location>
        <begin position="77"/>
        <end position="110"/>
    </location>
</feature>
<dbReference type="InterPro" id="IPR000462">
    <property type="entry name" value="CDP-OH_P_trans"/>
</dbReference>
<feature type="transmembrane region" description="Helical" evidence="1">
    <location>
        <begin position="155"/>
        <end position="173"/>
    </location>
</feature>
<dbReference type="EMBL" id="CP133150">
    <property type="protein sequence ID" value="WVT06207.1"/>
    <property type="molecule type" value="Genomic_DNA"/>
</dbReference>
<evidence type="ECO:0000313" key="2">
    <source>
        <dbReference type="EMBL" id="WVT06207.1"/>
    </source>
</evidence>
<evidence type="ECO:0000313" key="3">
    <source>
        <dbReference type="Proteomes" id="UP001432360"/>
    </source>
</evidence>
<reference evidence="2" key="1">
    <citation type="submission" date="2023-08" db="EMBL/GenBank/DDBJ databases">
        <title>Complete genome sequence of Sinorhizobium chiapanecum ITTG S70 isolated from Acaciella angustissima nodules in Chiapas-Mexico.</title>
        <authorList>
            <person name="Rincon-Rosales R."/>
            <person name="Rogel M.A."/>
            <person name="Rincon-Medina C.I."/>
            <person name="Guerrero G."/>
            <person name="Manzano-Gomez L.A."/>
            <person name="Lopez-Lopez A."/>
            <person name="Rincon Molina F.A."/>
            <person name="Martinez-Romero E."/>
        </authorList>
    </citation>
    <scope>NUCLEOTIDE SEQUENCE</scope>
    <source>
        <strain evidence="2">ITTG S70</strain>
        <plasmid evidence="2">pSchITTGS70b</plasmid>
    </source>
</reference>
<keyword evidence="1" id="KW-1133">Transmembrane helix</keyword>
<accession>A0ABZ2BJ24</accession>
<keyword evidence="1" id="KW-0812">Transmembrane</keyword>
<sequence length="201" mass="21043">MLRHLLDPANAITAAGIFFSSFAVYLALAGRTEVAVAVALWAMLADHLDGAVAIRIVNRPPEKAKMGKSLDGFADIIYGAVFPVVCIITASNASLLSLLTGTALLLAGAIRLSYFSNFGLSEDNKFTGLPLSYDVPLLAVLFLIKSALGGQFNTILNILFLVMSVFHVSSIQIPAPGKLMYVAILVFSVAASASLVAGALA</sequence>
<feature type="transmembrane region" description="Helical" evidence="1">
    <location>
        <begin position="179"/>
        <end position="200"/>
    </location>
</feature>
<keyword evidence="2" id="KW-0614">Plasmid</keyword>